<evidence type="ECO:0000313" key="3">
    <source>
        <dbReference type="Proteomes" id="UP000307440"/>
    </source>
</evidence>
<dbReference type="STRING" id="230819.A0A5C3L301"/>
<dbReference type="AlphaFoldDB" id="A0A5C3L301"/>
<accession>A0A5C3L301</accession>
<evidence type="ECO:0000256" key="1">
    <source>
        <dbReference type="SAM" id="MobiDB-lite"/>
    </source>
</evidence>
<feature type="region of interest" description="Disordered" evidence="1">
    <location>
        <begin position="33"/>
        <end position="61"/>
    </location>
</feature>
<feature type="region of interest" description="Disordered" evidence="1">
    <location>
        <begin position="347"/>
        <end position="366"/>
    </location>
</feature>
<feature type="compositionally biased region" description="Low complexity" evidence="1">
    <location>
        <begin position="48"/>
        <end position="57"/>
    </location>
</feature>
<dbReference type="Proteomes" id="UP000307440">
    <property type="component" value="Unassembled WGS sequence"/>
</dbReference>
<name>A0A5C3L301_COPMA</name>
<organism evidence="2 3">
    <name type="scientific">Coprinopsis marcescibilis</name>
    <name type="common">Agaric fungus</name>
    <name type="synonym">Psathyrella marcescibilis</name>
    <dbReference type="NCBI Taxonomy" id="230819"/>
    <lineage>
        <taxon>Eukaryota</taxon>
        <taxon>Fungi</taxon>
        <taxon>Dikarya</taxon>
        <taxon>Basidiomycota</taxon>
        <taxon>Agaricomycotina</taxon>
        <taxon>Agaricomycetes</taxon>
        <taxon>Agaricomycetidae</taxon>
        <taxon>Agaricales</taxon>
        <taxon>Agaricineae</taxon>
        <taxon>Psathyrellaceae</taxon>
        <taxon>Coprinopsis</taxon>
    </lineage>
</organism>
<protein>
    <submittedName>
        <fullName evidence="2">Uncharacterized protein</fullName>
    </submittedName>
</protein>
<proteinExistence type="predicted"/>
<dbReference type="EMBL" id="ML210168">
    <property type="protein sequence ID" value="TFK27088.1"/>
    <property type="molecule type" value="Genomic_DNA"/>
</dbReference>
<evidence type="ECO:0000313" key="2">
    <source>
        <dbReference type="EMBL" id="TFK27088.1"/>
    </source>
</evidence>
<keyword evidence="3" id="KW-1185">Reference proteome</keyword>
<gene>
    <name evidence="2" type="ORF">FA15DRAFT_754593</name>
</gene>
<sequence>MPGRAIANALASQTRRRTVTSLAATTDSIWLAPRNSTAPTPLTDARPSSNSATSSSTYVTPKSTAQKLPHYANFSGSPAEVWNAYISLMNSAGYQKLPLEIHQEVLRKCTPPGQAMRVADIGQLAKGDFPIGTHANEGRLQVVIRNIRASGHIPTLDDYNYVLSQFAAVGYFLGSRHVYRELLRMGRIPSPKTIGLCFQALAHRLTLPMYKKERDPLTDQARRWFSDLLADMRRLDIPLTSVNMDLAFRILKENLDMESLEGLIRWAYGIDLSYPDKPPLEMLEQPEILNEAKTTGLPLPFSTASLNTTLDVLGRMGNISKMVQAFEVLTQPLPHAQDHFFSSFEEDEEDAGAISNPSPTYNPPSATPNTTTYITLLRHVCQADHATFARHYLNEAMDLEKQINSRMQTRLRYHVLFLKNSDKEVLARHFESPSFSLNRGLVMPILGQANRDKNLGLMRWLSSKMPKIIKRKKTDLDFYVGIRKRAREIAREEVEAVEEDIIIPRRQHKSPLELDVDSSAPPAPATRKPLDLNLHIQILRRDVEELTQFSDHLRDLLGRTTQRVKERLGRRVWEGKDIYLSEVDRREVVSKDDWKTAVGFRPRPRESKLPGNEEKSAQTWTEVRYQKTMGRWRMGGRRFYSTSFAGLVGPSQLSNPPPAPS</sequence>
<dbReference type="OrthoDB" id="276151at2759"/>
<reference evidence="2 3" key="1">
    <citation type="journal article" date="2019" name="Nat. Ecol. Evol.">
        <title>Megaphylogeny resolves global patterns of mushroom evolution.</title>
        <authorList>
            <person name="Varga T."/>
            <person name="Krizsan K."/>
            <person name="Foldi C."/>
            <person name="Dima B."/>
            <person name="Sanchez-Garcia M."/>
            <person name="Sanchez-Ramirez S."/>
            <person name="Szollosi G.J."/>
            <person name="Szarkandi J.G."/>
            <person name="Papp V."/>
            <person name="Albert L."/>
            <person name="Andreopoulos W."/>
            <person name="Angelini C."/>
            <person name="Antonin V."/>
            <person name="Barry K.W."/>
            <person name="Bougher N.L."/>
            <person name="Buchanan P."/>
            <person name="Buyck B."/>
            <person name="Bense V."/>
            <person name="Catcheside P."/>
            <person name="Chovatia M."/>
            <person name="Cooper J."/>
            <person name="Damon W."/>
            <person name="Desjardin D."/>
            <person name="Finy P."/>
            <person name="Geml J."/>
            <person name="Haridas S."/>
            <person name="Hughes K."/>
            <person name="Justo A."/>
            <person name="Karasinski D."/>
            <person name="Kautmanova I."/>
            <person name="Kiss B."/>
            <person name="Kocsube S."/>
            <person name="Kotiranta H."/>
            <person name="LaButti K.M."/>
            <person name="Lechner B.E."/>
            <person name="Liimatainen K."/>
            <person name="Lipzen A."/>
            <person name="Lukacs Z."/>
            <person name="Mihaltcheva S."/>
            <person name="Morgado L.N."/>
            <person name="Niskanen T."/>
            <person name="Noordeloos M.E."/>
            <person name="Ohm R.A."/>
            <person name="Ortiz-Santana B."/>
            <person name="Ovrebo C."/>
            <person name="Racz N."/>
            <person name="Riley R."/>
            <person name="Savchenko A."/>
            <person name="Shiryaev A."/>
            <person name="Soop K."/>
            <person name="Spirin V."/>
            <person name="Szebenyi C."/>
            <person name="Tomsovsky M."/>
            <person name="Tulloss R.E."/>
            <person name="Uehling J."/>
            <person name="Grigoriev I.V."/>
            <person name="Vagvolgyi C."/>
            <person name="Papp T."/>
            <person name="Martin F.M."/>
            <person name="Miettinen O."/>
            <person name="Hibbett D.S."/>
            <person name="Nagy L.G."/>
        </authorList>
    </citation>
    <scope>NUCLEOTIDE SEQUENCE [LARGE SCALE GENOMIC DNA]</scope>
    <source>
        <strain evidence="2 3">CBS 121175</strain>
    </source>
</reference>